<dbReference type="EMBL" id="CP000086">
    <property type="protein sequence ID" value="ABC36314.1"/>
    <property type="molecule type" value="Genomic_DNA"/>
</dbReference>
<evidence type="ECO:0000313" key="1">
    <source>
        <dbReference type="EMBL" id="ABC36314.1"/>
    </source>
</evidence>
<dbReference type="KEGG" id="bte:BTH_I1607"/>
<dbReference type="AlphaFoldDB" id="Q2SY54"/>
<evidence type="ECO:0000313" key="2">
    <source>
        <dbReference type="Proteomes" id="UP000001930"/>
    </source>
</evidence>
<name>Q2SY54_BURTA</name>
<reference evidence="1 2" key="1">
    <citation type="journal article" date="2005" name="BMC Genomics">
        <title>Bacterial genome adaptation to niches: divergence of the potential virulence genes in three Burkholderia species of different survival strategies.</title>
        <authorList>
            <person name="Kim H.S."/>
            <person name="Schell M.A."/>
            <person name="Yu Y."/>
            <person name="Ulrich R.L."/>
            <person name="Sarria S.H."/>
            <person name="Nierman W.C."/>
            <person name="DeShazer D."/>
        </authorList>
    </citation>
    <scope>NUCLEOTIDE SEQUENCE [LARGE SCALE GENOMIC DNA]</scope>
    <source>
        <strain evidence="2">ATCC 700388 / DSM 13276 / CCUG 48851 / CIP 106301 / E264</strain>
    </source>
</reference>
<dbReference type="HOGENOM" id="CLU_2951483_0_0_4"/>
<protein>
    <submittedName>
        <fullName evidence="1">Uncharacterized protein</fullName>
    </submittedName>
</protein>
<proteinExistence type="predicted"/>
<accession>Q2SY54</accession>
<dbReference type="Proteomes" id="UP000001930">
    <property type="component" value="Chromosome I"/>
</dbReference>
<sequence>MRVRTRMRVNEARRARRMRWMRPPTDACAVHERDAATPGSGERDWFGAAGRFDKKAGIA</sequence>
<keyword evidence="2" id="KW-1185">Reference proteome</keyword>
<organism evidence="1 2">
    <name type="scientific">Burkholderia thailandensis (strain ATCC 700388 / DSM 13276 / CCUG 48851 / CIP 106301 / E264)</name>
    <dbReference type="NCBI Taxonomy" id="271848"/>
    <lineage>
        <taxon>Bacteria</taxon>
        <taxon>Pseudomonadati</taxon>
        <taxon>Pseudomonadota</taxon>
        <taxon>Betaproteobacteria</taxon>
        <taxon>Burkholderiales</taxon>
        <taxon>Burkholderiaceae</taxon>
        <taxon>Burkholderia</taxon>
        <taxon>pseudomallei group</taxon>
    </lineage>
</organism>
<gene>
    <name evidence="1" type="ordered locus">BTH_I1607</name>
</gene>